<dbReference type="EMBL" id="JACGWT010000001">
    <property type="protein sequence ID" value="MBA8792818.1"/>
    <property type="molecule type" value="Genomic_DNA"/>
</dbReference>
<proteinExistence type="predicted"/>
<organism evidence="1 2">
    <name type="scientific">Microlunatus kandeliicorticis</name>
    <dbReference type="NCBI Taxonomy" id="1759536"/>
    <lineage>
        <taxon>Bacteria</taxon>
        <taxon>Bacillati</taxon>
        <taxon>Actinomycetota</taxon>
        <taxon>Actinomycetes</taxon>
        <taxon>Propionibacteriales</taxon>
        <taxon>Propionibacteriaceae</taxon>
        <taxon>Microlunatus</taxon>
    </lineage>
</organism>
<evidence type="ECO:0000313" key="2">
    <source>
        <dbReference type="Proteomes" id="UP000523079"/>
    </source>
</evidence>
<comment type="caution">
    <text evidence="1">The sequence shown here is derived from an EMBL/GenBank/DDBJ whole genome shotgun (WGS) entry which is preliminary data.</text>
</comment>
<accession>A0A7W3IPG3</accession>
<dbReference type="AlphaFoldDB" id="A0A7W3IPG3"/>
<dbReference type="Proteomes" id="UP000523079">
    <property type="component" value="Unassembled WGS sequence"/>
</dbReference>
<keyword evidence="2" id="KW-1185">Reference proteome</keyword>
<reference evidence="1 2" key="1">
    <citation type="submission" date="2020-07" db="EMBL/GenBank/DDBJ databases">
        <title>Sequencing the genomes of 1000 actinobacteria strains.</title>
        <authorList>
            <person name="Klenk H.-P."/>
        </authorList>
    </citation>
    <scope>NUCLEOTIDE SEQUENCE [LARGE SCALE GENOMIC DNA]</scope>
    <source>
        <strain evidence="1 2">DSM 100723</strain>
    </source>
</reference>
<protein>
    <submittedName>
        <fullName evidence="1">Putative small metal-binding protein</fullName>
    </submittedName>
</protein>
<dbReference type="InterPro" id="IPR009409">
    <property type="entry name" value="DUF1059"/>
</dbReference>
<name>A0A7W3IPG3_9ACTN</name>
<sequence>MVFKLACGDVMPGCTAHFENTDRDQLLGAVAAHAAADHGITTITPDVLAAVEGKISREPVGA</sequence>
<dbReference type="Pfam" id="PF06348">
    <property type="entry name" value="DUF1059"/>
    <property type="match status" value="1"/>
</dbReference>
<dbReference type="RefSeq" id="WP_182558410.1">
    <property type="nucleotide sequence ID" value="NZ_JACGWT010000001.1"/>
</dbReference>
<evidence type="ECO:0000313" key="1">
    <source>
        <dbReference type="EMBL" id="MBA8792818.1"/>
    </source>
</evidence>
<gene>
    <name evidence="1" type="ORF">FHX74_000412</name>
</gene>